<evidence type="ECO:0000313" key="2">
    <source>
        <dbReference type="EMBL" id="SPO37405.1"/>
    </source>
</evidence>
<evidence type="ECO:0000313" key="3">
    <source>
        <dbReference type="Proteomes" id="UP000323386"/>
    </source>
</evidence>
<dbReference type="AlphaFoldDB" id="A0A5C3F001"/>
<dbReference type="EMBL" id="OOIP01000007">
    <property type="protein sequence ID" value="SPO37405.1"/>
    <property type="molecule type" value="Genomic_DNA"/>
</dbReference>
<keyword evidence="1" id="KW-0732">Signal</keyword>
<gene>
    <name evidence="2" type="ORF">PSFLO_02878</name>
</gene>
<feature type="chain" id="PRO_5023146824" evidence="1">
    <location>
        <begin position="18"/>
        <end position="193"/>
    </location>
</feature>
<keyword evidence="3" id="KW-1185">Reference proteome</keyword>
<feature type="signal peptide" evidence="1">
    <location>
        <begin position="1"/>
        <end position="17"/>
    </location>
</feature>
<proteinExistence type="predicted"/>
<evidence type="ECO:0000256" key="1">
    <source>
        <dbReference type="SAM" id="SignalP"/>
    </source>
</evidence>
<accession>A0A5C3F001</accession>
<name>A0A5C3F001_9BASI</name>
<dbReference type="Proteomes" id="UP000323386">
    <property type="component" value="Unassembled WGS sequence"/>
</dbReference>
<sequence length="193" mass="20242">MHFLLPLTLGLLPLINGAPSPAPATTGPVKAHLSLDGIGPVFVDGSLKLCVQNSSGRNLDGLALVNAHGKAFNIVCDLNQPYSWANQCHAVPAHQCQERACHAPAPAAADGRKGGNAQVCSAEGNKCLYPKYAAFDQYGCVQPWRIQNDGPVRSVAEILSTRGANVTFEGATRGSKGTTEHHAFNGVTFTAVN</sequence>
<reference evidence="2 3" key="1">
    <citation type="submission" date="2018-03" db="EMBL/GenBank/DDBJ databases">
        <authorList>
            <person name="Guldener U."/>
        </authorList>
    </citation>
    <scope>NUCLEOTIDE SEQUENCE [LARGE SCALE GENOMIC DNA]</scope>
    <source>
        <strain evidence="2 3">DAOM196992</strain>
    </source>
</reference>
<protein>
    <submittedName>
        <fullName evidence="2">Uncharacterized protein</fullName>
    </submittedName>
</protein>
<organism evidence="2 3">
    <name type="scientific">Pseudozyma flocculosa</name>
    <dbReference type="NCBI Taxonomy" id="84751"/>
    <lineage>
        <taxon>Eukaryota</taxon>
        <taxon>Fungi</taxon>
        <taxon>Dikarya</taxon>
        <taxon>Basidiomycota</taxon>
        <taxon>Ustilaginomycotina</taxon>
        <taxon>Ustilaginomycetes</taxon>
        <taxon>Ustilaginales</taxon>
        <taxon>Ustilaginaceae</taxon>
        <taxon>Pseudozyma</taxon>
    </lineage>
</organism>